<feature type="region of interest" description="Disordered" evidence="1">
    <location>
        <begin position="1"/>
        <end position="21"/>
    </location>
</feature>
<evidence type="ECO:0000313" key="3">
    <source>
        <dbReference type="Proteomes" id="UP001140562"/>
    </source>
</evidence>
<dbReference type="GO" id="GO:0016874">
    <property type="term" value="F:ligase activity"/>
    <property type="evidence" value="ECO:0007669"/>
    <property type="project" value="UniProtKB-KW"/>
</dbReference>
<dbReference type="OrthoDB" id="27198at2759"/>
<protein>
    <submittedName>
        <fullName evidence="2">Scaffold-type E3 ligase</fullName>
    </submittedName>
</protein>
<comment type="caution">
    <text evidence="2">The sequence shown here is derived from an EMBL/GenBank/DDBJ whole genome shotgun (WGS) entry which is preliminary data.</text>
</comment>
<proteinExistence type="predicted"/>
<dbReference type="Pfam" id="PF14555">
    <property type="entry name" value="UBA_4"/>
    <property type="match status" value="1"/>
</dbReference>
<gene>
    <name evidence="2" type="primary">DCN1_1</name>
    <name evidence="2" type="ORF">N0V87_009415</name>
</gene>
<evidence type="ECO:0000256" key="1">
    <source>
        <dbReference type="SAM" id="MobiDB-lite"/>
    </source>
</evidence>
<dbReference type="SUPFAM" id="SSF46934">
    <property type="entry name" value="UBA-like"/>
    <property type="match status" value="1"/>
</dbReference>
<evidence type="ECO:0000313" key="2">
    <source>
        <dbReference type="EMBL" id="KAJ4331131.1"/>
    </source>
</evidence>
<name>A0A9W9BW96_9PLEO</name>
<dbReference type="Gene3D" id="1.10.8.10">
    <property type="entry name" value="DNA helicase RuvA subunit, C-terminal domain"/>
    <property type="match status" value="1"/>
</dbReference>
<dbReference type="InterPro" id="IPR009060">
    <property type="entry name" value="UBA-like_sf"/>
</dbReference>
<dbReference type="AlphaFoldDB" id="A0A9W9BW96"/>
<accession>A0A9W9BW96</accession>
<keyword evidence="3" id="KW-1185">Reference proteome</keyword>
<dbReference type="Proteomes" id="UP001140562">
    <property type="component" value="Unassembled WGS sequence"/>
</dbReference>
<dbReference type="CDD" id="cd14273">
    <property type="entry name" value="UBA_TAP-C_like"/>
    <property type="match status" value="1"/>
</dbReference>
<sequence length="67" mass="7488">MPPKRRAPDTETTTTPAKKKVKAAKEAYTQQQKAAITQFMNFTNMDRTAAVRVLKSYGWDAQNAVNA</sequence>
<reference evidence="2" key="1">
    <citation type="submission" date="2022-10" db="EMBL/GenBank/DDBJ databases">
        <title>Tapping the CABI collections for fungal endophytes: first genome assemblies for Collariella, Neodidymelliopsis, Ascochyta clinopodiicola, Didymella pomorum, Didymosphaeria variabile, Neocosmospora piperis and Neocucurbitaria cava.</title>
        <authorList>
            <person name="Hill R."/>
        </authorList>
    </citation>
    <scope>NUCLEOTIDE SEQUENCE</scope>
    <source>
        <strain evidence="2">IMI 360193</strain>
    </source>
</reference>
<organism evidence="2 3">
    <name type="scientific">Didymella glomerata</name>
    <dbReference type="NCBI Taxonomy" id="749621"/>
    <lineage>
        <taxon>Eukaryota</taxon>
        <taxon>Fungi</taxon>
        <taxon>Dikarya</taxon>
        <taxon>Ascomycota</taxon>
        <taxon>Pezizomycotina</taxon>
        <taxon>Dothideomycetes</taxon>
        <taxon>Pleosporomycetidae</taxon>
        <taxon>Pleosporales</taxon>
        <taxon>Pleosporineae</taxon>
        <taxon>Didymellaceae</taxon>
        <taxon>Didymella</taxon>
    </lineage>
</organism>
<dbReference type="EMBL" id="JAPEUV010000161">
    <property type="protein sequence ID" value="KAJ4331131.1"/>
    <property type="molecule type" value="Genomic_DNA"/>
</dbReference>
<keyword evidence="2" id="KW-0436">Ligase</keyword>